<feature type="compositionally biased region" description="Polar residues" evidence="8">
    <location>
        <begin position="121"/>
        <end position="131"/>
    </location>
</feature>
<evidence type="ECO:0000256" key="5">
    <source>
        <dbReference type="ARBA" id="ARBA00022664"/>
    </source>
</evidence>
<evidence type="ECO:0000313" key="11">
    <source>
        <dbReference type="Proteomes" id="UP001071777"/>
    </source>
</evidence>
<keyword evidence="6" id="KW-0508">mRNA splicing</keyword>
<feature type="compositionally biased region" description="Polar residues" evidence="8">
    <location>
        <begin position="1"/>
        <end position="12"/>
    </location>
</feature>
<feature type="region of interest" description="Disordered" evidence="8">
    <location>
        <begin position="114"/>
        <end position="155"/>
    </location>
</feature>
<comment type="caution">
    <text evidence="10">The sequence shown here is derived from an EMBL/GenBank/DDBJ whole genome shotgun (WGS) entry which is preliminary data.</text>
</comment>
<comment type="function">
    <text evidence="1">May play a role in mRNA splicing.</text>
</comment>
<accession>A0ABQ8PBC2</accession>
<gene>
    <name evidence="10" type="ORF">OJ252_399</name>
</gene>
<evidence type="ECO:0000256" key="6">
    <source>
        <dbReference type="ARBA" id="ARBA00023187"/>
    </source>
</evidence>
<comment type="similarity">
    <text evidence="3">Belongs to the SNUT3 family.</text>
</comment>
<dbReference type="InterPro" id="IPR013957">
    <property type="entry name" value="SNRNP27"/>
</dbReference>
<dbReference type="Proteomes" id="UP001071777">
    <property type="component" value="Unassembled WGS sequence"/>
</dbReference>
<comment type="subunit">
    <text evidence="4">Part of a tri-snRNP complex.</text>
</comment>
<name>A0ABQ8PBC2_9CRYT</name>
<keyword evidence="5" id="KW-0507">mRNA processing</keyword>
<evidence type="ECO:0000256" key="1">
    <source>
        <dbReference type="ARBA" id="ARBA00003632"/>
    </source>
</evidence>
<feature type="domain" description="U4/U6.U5 small nuclear ribonucleoprotein 27kDa protein" evidence="9">
    <location>
        <begin position="100"/>
        <end position="153"/>
    </location>
</feature>
<organism evidence="10 11">
    <name type="scientific">Cryptosporidium canis</name>
    <dbReference type="NCBI Taxonomy" id="195482"/>
    <lineage>
        <taxon>Eukaryota</taxon>
        <taxon>Sar</taxon>
        <taxon>Alveolata</taxon>
        <taxon>Apicomplexa</taxon>
        <taxon>Conoidasida</taxon>
        <taxon>Coccidia</taxon>
        <taxon>Eucoccidiorida</taxon>
        <taxon>Eimeriorina</taxon>
        <taxon>Cryptosporidiidae</taxon>
        <taxon>Cryptosporidium</taxon>
    </lineage>
</organism>
<evidence type="ECO:0000256" key="7">
    <source>
        <dbReference type="ARBA" id="ARBA00023242"/>
    </source>
</evidence>
<comment type="subcellular location">
    <subcellularLocation>
        <location evidence="2">Nucleus</location>
    </subcellularLocation>
</comment>
<dbReference type="PANTHER" id="PTHR31077:SF1">
    <property type="entry name" value="U4_U6.U5 SMALL NUCLEAR RIBONUCLEOPROTEIN 27 KDA PROTEIN"/>
    <property type="match status" value="1"/>
</dbReference>
<proteinExistence type="inferred from homology"/>
<feature type="region of interest" description="Disordered" evidence="8">
    <location>
        <begin position="1"/>
        <end position="26"/>
    </location>
</feature>
<dbReference type="Pfam" id="PF08648">
    <property type="entry name" value="SNRNP27"/>
    <property type="match status" value="1"/>
</dbReference>
<evidence type="ECO:0000256" key="8">
    <source>
        <dbReference type="SAM" id="MobiDB-lite"/>
    </source>
</evidence>
<evidence type="ECO:0000313" key="10">
    <source>
        <dbReference type="EMBL" id="KAJ1614911.1"/>
    </source>
</evidence>
<keyword evidence="11" id="KW-1185">Reference proteome</keyword>
<reference evidence="10" key="1">
    <citation type="submission" date="2022-10" db="EMBL/GenBank/DDBJ databases">
        <title>Adaptive evolution leads to modifications in subtelomeric GC content in a zoonotic Cryptosporidium species.</title>
        <authorList>
            <person name="Li J."/>
            <person name="Feng Y."/>
            <person name="Xiao L."/>
        </authorList>
    </citation>
    <scope>NUCLEOTIDE SEQUENCE</scope>
    <source>
        <strain evidence="10">25894</strain>
    </source>
</reference>
<keyword evidence="7" id="KW-0539">Nucleus</keyword>
<evidence type="ECO:0000256" key="4">
    <source>
        <dbReference type="ARBA" id="ARBA00011825"/>
    </source>
</evidence>
<evidence type="ECO:0000256" key="3">
    <source>
        <dbReference type="ARBA" id="ARBA00008218"/>
    </source>
</evidence>
<dbReference type="EMBL" id="JAPCXB010000013">
    <property type="protein sequence ID" value="KAJ1614911.1"/>
    <property type="molecule type" value="Genomic_DNA"/>
</dbReference>
<sequence>MTQNRNYVQSYTKKAPSKRGLVISNNGSDREYVSGVKKPDSFKVDSGKYDMFGRVSKRHAVKLLEEKKNSKIDQNENSSEVEKKIDSELCSSVDIGSKSESELLKEMFGISQFETSKNKSHSTTSLSGFNTKSRRKYRQYMNRSGGFNRPLSPVQ</sequence>
<evidence type="ECO:0000256" key="2">
    <source>
        <dbReference type="ARBA" id="ARBA00004123"/>
    </source>
</evidence>
<protein>
    <recommendedName>
        <fullName evidence="9">U4/U6.U5 small nuclear ribonucleoprotein 27kDa protein domain-containing protein</fullName>
    </recommendedName>
</protein>
<dbReference type="PANTHER" id="PTHR31077">
    <property type="entry name" value="U4/U6.U5 SMALL NUCLEAR RIBONUCLEOPROTEIN 27 KDA PROTEIN"/>
    <property type="match status" value="1"/>
</dbReference>
<evidence type="ECO:0000259" key="9">
    <source>
        <dbReference type="Pfam" id="PF08648"/>
    </source>
</evidence>